<dbReference type="EMBL" id="CAJNOU010010223">
    <property type="protein sequence ID" value="CAF1551146.1"/>
    <property type="molecule type" value="Genomic_DNA"/>
</dbReference>
<feature type="domain" description="C2H2-type" evidence="2">
    <location>
        <begin position="102"/>
        <end position="126"/>
    </location>
</feature>
<dbReference type="AlphaFoldDB" id="A0A815X4U4"/>
<evidence type="ECO:0000259" key="2">
    <source>
        <dbReference type="PROSITE" id="PS00028"/>
    </source>
</evidence>
<evidence type="ECO:0000313" key="4">
    <source>
        <dbReference type="Proteomes" id="UP000663889"/>
    </source>
</evidence>
<evidence type="ECO:0000256" key="1">
    <source>
        <dbReference type="SAM" id="MobiDB-lite"/>
    </source>
</evidence>
<comment type="caution">
    <text evidence="3">The sequence shown here is derived from an EMBL/GenBank/DDBJ whole genome shotgun (WGS) entry which is preliminary data.</text>
</comment>
<feature type="compositionally biased region" description="Basic residues" evidence="1">
    <location>
        <begin position="284"/>
        <end position="293"/>
    </location>
</feature>
<feature type="non-terminal residue" evidence="3">
    <location>
        <position position="1"/>
    </location>
</feature>
<gene>
    <name evidence="3" type="ORF">SEV965_LOCUS38699</name>
</gene>
<protein>
    <recommendedName>
        <fullName evidence="2">C2H2-type domain-containing protein</fullName>
    </recommendedName>
</protein>
<name>A0A815X4U4_9BILA</name>
<sequence length="353" mass="40895">MEYCGGIKNVRTGVAEIIDEKYKLGNPPTIPDVEAVRSIVYNEEGMTIRKASDIGIGKFIKYSNLNITPNMILVEQFSPLSRSNNNQQNKRTGRQMTNFYFCPSDNCMSTFDNELDLNDHIALGKHWTIDDKMNGYDIGKVQLFDKLRETNLPSSNTVTTASSSLYMPTTLPKTMKYFNEPGWALRTRKPPRRIDQAVKNFIKNIIEEEKKYSKRYQPEEYIKRIRTQRNEDGSKTFHPNQYLTLSQIKTQLNQLSKQRRSVTATIDQIHEENDGNDGEERQYKKTPKRKRKQYSIQPAIESLSSSNSTQSPATDQLPIYKQDESTDDDLDEEDERVIEQIEIINTLKKNLLR</sequence>
<reference evidence="3" key="1">
    <citation type="submission" date="2021-02" db="EMBL/GenBank/DDBJ databases">
        <authorList>
            <person name="Nowell W R."/>
        </authorList>
    </citation>
    <scope>NUCLEOTIDE SEQUENCE</scope>
</reference>
<dbReference type="Proteomes" id="UP000663889">
    <property type="component" value="Unassembled WGS sequence"/>
</dbReference>
<feature type="compositionally biased region" description="Basic and acidic residues" evidence="1">
    <location>
        <begin position="268"/>
        <end position="283"/>
    </location>
</feature>
<dbReference type="PANTHER" id="PTHR33845:SF1">
    <property type="entry name" value="C2H2-TYPE DOMAIN-CONTAINING PROTEIN"/>
    <property type="match status" value="1"/>
</dbReference>
<feature type="compositionally biased region" description="Polar residues" evidence="1">
    <location>
        <begin position="302"/>
        <end position="314"/>
    </location>
</feature>
<dbReference type="PANTHER" id="PTHR33845">
    <property type="entry name" value="C2H2-TYPE DOMAIN-CONTAINING PROTEIN"/>
    <property type="match status" value="1"/>
</dbReference>
<evidence type="ECO:0000313" key="3">
    <source>
        <dbReference type="EMBL" id="CAF1551146.1"/>
    </source>
</evidence>
<dbReference type="InterPro" id="IPR013087">
    <property type="entry name" value="Znf_C2H2_type"/>
</dbReference>
<organism evidence="3 4">
    <name type="scientific">Rotaria sordida</name>
    <dbReference type="NCBI Taxonomy" id="392033"/>
    <lineage>
        <taxon>Eukaryota</taxon>
        <taxon>Metazoa</taxon>
        <taxon>Spiralia</taxon>
        <taxon>Gnathifera</taxon>
        <taxon>Rotifera</taxon>
        <taxon>Eurotatoria</taxon>
        <taxon>Bdelloidea</taxon>
        <taxon>Philodinida</taxon>
        <taxon>Philodinidae</taxon>
        <taxon>Rotaria</taxon>
    </lineage>
</organism>
<feature type="region of interest" description="Disordered" evidence="1">
    <location>
        <begin position="266"/>
        <end position="333"/>
    </location>
</feature>
<dbReference type="PROSITE" id="PS00028">
    <property type="entry name" value="ZINC_FINGER_C2H2_1"/>
    <property type="match status" value="1"/>
</dbReference>
<accession>A0A815X4U4</accession>
<proteinExistence type="predicted"/>